<dbReference type="AlphaFoldDB" id="X1JKB6"/>
<dbReference type="EMBL" id="BARV01002705">
    <property type="protein sequence ID" value="GAH95171.1"/>
    <property type="molecule type" value="Genomic_DNA"/>
</dbReference>
<protein>
    <recommendedName>
        <fullName evidence="2">RiboL-PSP-HEPN domain-containing protein</fullName>
    </recommendedName>
</protein>
<feature type="non-terminal residue" evidence="1">
    <location>
        <position position="1"/>
    </location>
</feature>
<evidence type="ECO:0000313" key="1">
    <source>
        <dbReference type="EMBL" id="GAH95171.1"/>
    </source>
</evidence>
<organism evidence="1">
    <name type="scientific">marine sediment metagenome</name>
    <dbReference type="NCBI Taxonomy" id="412755"/>
    <lineage>
        <taxon>unclassified sequences</taxon>
        <taxon>metagenomes</taxon>
        <taxon>ecological metagenomes</taxon>
    </lineage>
</organism>
<sequence length="179" mass="20924">KTGSYQSIDASMCNRMVLDIVECNNCHFQIPIISVVRSTLFAYSHNIQLAKKVAKDFPEIALVFCVAALETYFRQLFQYHSDLNAYLVQRRRVNFQSLDETKTILKKEFGIDIVKLIEKDWSFLRENFRKRHAVIHNASYDVTGKKIELSEQEIDKLCSIVDDLVYKIEMVLFYNDVVI</sequence>
<accession>X1JKB6</accession>
<proteinExistence type="predicted"/>
<comment type="caution">
    <text evidence="1">The sequence shown here is derived from an EMBL/GenBank/DDBJ whole genome shotgun (WGS) entry which is preliminary data.</text>
</comment>
<evidence type="ECO:0008006" key="2">
    <source>
        <dbReference type="Google" id="ProtNLM"/>
    </source>
</evidence>
<name>X1JKB6_9ZZZZ</name>
<gene>
    <name evidence="1" type="ORF">S06H3_06836</name>
</gene>
<reference evidence="1" key="1">
    <citation type="journal article" date="2014" name="Front. Microbiol.">
        <title>High frequency of phylogenetically diverse reductive dehalogenase-homologous genes in deep subseafloor sedimentary metagenomes.</title>
        <authorList>
            <person name="Kawai M."/>
            <person name="Futagami T."/>
            <person name="Toyoda A."/>
            <person name="Takaki Y."/>
            <person name="Nishi S."/>
            <person name="Hori S."/>
            <person name="Arai W."/>
            <person name="Tsubouchi T."/>
            <person name="Morono Y."/>
            <person name="Uchiyama I."/>
            <person name="Ito T."/>
            <person name="Fujiyama A."/>
            <person name="Inagaki F."/>
            <person name="Takami H."/>
        </authorList>
    </citation>
    <scope>NUCLEOTIDE SEQUENCE</scope>
    <source>
        <strain evidence="1">Expedition CK06-06</strain>
    </source>
</reference>